<evidence type="ECO:0000256" key="2">
    <source>
        <dbReference type="SAM" id="SignalP"/>
    </source>
</evidence>
<gene>
    <name evidence="3" type="ORF">Rrhod_0447</name>
</gene>
<protein>
    <recommendedName>
        <fullName evidence="5">Lipoprotein</fullName>
    </recommendedName>
</protein>
<proteinExistence type="predicted"/>
<dbReference type="EMBL" id="APMY01000014">
    <property type="protein sequence ID" value="EOM78112.1"/>
    <property type="molecule type" value="Genomic_DNA"/>
</dbReference>
<dbReference type="eggNOG" id="ENOG502Z9YC">
    <property type="taxonomic scope" value="Bacteria"/>
</dbReference>
<evidence type="ECO:0008006" key="5">
    <source>
        <dbReference type="Google" id="ProtNLM"/>
    </source>
</evidence>
<accession>R7WRZ9</accession>
<name>R7WRZ9_9NOCA</name>
<sequence length="316" mass="32600">MASSGERGRRLRRVGAAAVAAVASLSLVAACSSEDEPATAPPAGGATGEVTVPISAMTTRLLDPGAEPHATIEVAPADGTSQRIRMTTESGVHQQIGTQPTQDFSSPELTLDLDARTHTEPTGGYRVEMTIADTSSPDETLGRALEDAAGSGAGLTVAPDGSVTALRLRPAPDSQDIARSAIEQAFYTAVYRMIAFPAEPIGVGAQWTIHQNVQSGIALDQTTTATLTALDGDVATVEFSVDQTPQSPTWTLPGDGGTLDVDRYVMQGTGTARVDIGSPLPTLLDVSVGGEQSYSDPAGTTALHQTTTNSVELSEQ</sequence>
<feature type="chain" id="PRO_5039008638" description="Lipoprotein" evidence="2">
    <location>
        <begin position="30"/>
        <end position="316"/>
    </location>
</feature>
<evidence type="ECO:0000313" key="4">
    <source>
        <dbReference type="Proteomes" id="UP000013525"/>
    </source>
</evidence>
<evidence type="ECO:0000256" key="1">
    <source>
        <dbReference type="SAM" id="MobiDB-lite"/>
    </source>
</evidence>
<feature type="compositionally biased region" description="Polar residues" evidence="1">
    <location>
        <begin position="302"/>
        <end position="316"/>
    </location>
</feature>
<feature type="signal peptide" evidence="2">
    <location>
        <begin position="1"/>
        <end position="29"/>
    </location>
</feature>
<dbReference type="PROSITE" id="PS51257">
    <property type="entry name" value="PROKAR_LIPOPROTEIN"/>
    <property type="match status" value="1"/>
</dbReference>
<keyword evidence="4" id="KW-1185">Reference proteome</keyword>
<comment type="caution">
    <text evidence="3">The sequence shown here is derived from an EMBL/GenBank/DDBJ whole genome shotgun (WGS) entry which is preliminary data.</text>
</comment>
<dbReference type="RefSeq" id="WP_010836520.1">
    <property type="nucleotide sequence ID" value="NZ_APMY01000014.1"/>
</dbReference>
<reference evidence="3 4" key="1">
    <citation type="journal article" date="2013" name="Genome Announc.">
        <title>Draft Genome Sequence of Rhodococcus rhodnii Strain LMG5362, a Symbiont of Rhodnius prolixus (Hemiptera, Reduviidae, Triatominae), the Principle Vector of Trypanosoma cruzi.</title>
        <authorList>
            <person name="Pachebat J.A."/>
            <person name="van Keulen G."/>
            <person name="Whitten M.M."/>
            <person name="Girdwood S."/>
            <person name="Del Sol R."/>
            <person name="Dyson P.J."/>
            <person name="Facey P.D."/>
        </authorList>
    </citation>
    <scope>NUCLEOTIDE SEQUENCE [LARGE SCALE GENOMIC DNA]</scope>
    <source>
        <strain evidence="3 4">LMG 5362</strain>
    </source>
</reference>
<organism evidence="3 4">
    <name type="scientific">Rhodococcus rhodnii LMG 5362</name>
    <dbReference type="NCBI Taxonomy" id="1273125"/>
    <lineage>
        <taxon>Bacteria</taxon>
        <taxon>Bacillati</taxon>
        <taxon>Actinomycetota</taxon>
        <taxon>Actinomycetes</taxon>
        <taxon>Mycobacteriales</taxon>
        <taxon>Nocardiaceae</taxon>
        <taxon>Rhodococcus</taxon>
    </lineage>
</organism>
<dbReference type="Proteomes" id="UP000013525">
    <property type="component" value="Unassembled WGS sequence"/>
</dbReference>
<keyword evidence="2" id="KW-0732">Signal</keyword>
<feature type="region of interest" description="Disordered" evidence="1">
    <location>
        <begin position="290"/>
        <end position="316"/>
    </location>
</feature>
<dbReference type="AlphaFoldDB" id="R7WRZ9"/>
<dbReference type="PATRIC" id="fig|1273125.3.peg.435"/>
<evidence type="ECO:0000313" key="3">
    <source>
        <dbReference type="EMBL" id="EOM78112.1"/>
    </source>
</evidence>